<comment type="caution">
    <text evidence="1">The sequence shown here is derived from an EMBL/GenBank/DDBJ whole genome shotgun (WGS) entry which is preliminary data.</text>
</comment>
<gene>
    <name evidence="1" type="ORF">PG2011B_0468</name>
</gene>
<name>A0A8B3RK03_BIFAN</name>
<sequence>MKIAPIYDPTQRRPSPKPVQVDLRKAFIIGICCWVVALIVSIVVFSTAHSEMSRQSMFICSYGVLIGFALLVWEHFHRRDYRRLGAD</sequence>
<proteinExistence type="predicted"/>
<dbReference type="RefSeq" id="WP_004269032.1">
    <property type="nucleotide sequence ID" value="NZ_CAKMAC010000002.1"/>
</dbReference>
<dbReference type="Proteomes" id="UP000293613">
    <property type="component" value="Unassembled WGS sequence"/>
</dbReference>
<organism evidence="1 2">
    <name type="scientific">Bifidobacterium animalis subsp. lactis</name>
    <name type="common">Bifidobacterium lactis</name>
    <dbReference type="NCBI Taxonomy" id="302911"/>
    <lineage>
        <taxon>Bacteria</taxon>
        <taxon>Bacillati</taxon>
        <taxon>Actinomycetota</taxon>
        <taxon>Actinomycetes</taxon>
        <taxon>Bifidobacteriales</taxon>
        <taxon>Bifidobacteriaceae</taxon>
        <taxon>Bifidobacterium</taxon>
    </lineage>
</organism>
<dbReference type="AlphaFoldDB" id="A0A8B3RK03"/>
<evidence type="ECO:0000313" key="2">
    <source>
        <dbReference type="Proteomes" id="UP000293613"/>
    </source>
</evidence>
<protein>
    <submittedName>
        <fullName evidence="1">Uncharacterized protein</fullName>
    </submittedName>
</protein>
<reference evidence="1 2" key="1">
    <citation type="journal article" date="2019" name="Appl. Environ. Microbiol.">
        <title>Dissecting the evolutionary development of the Bifidobacterium animalis species through comparative genomics analyses.</title>
        <authorList>
            <person name="Lugli G.A."/>
            <person name="Mancino W."/>
            <person name="Milani C."/>
            <person name="Duranti S."/>
            <person name="Mancabelli L."/>
            <person name="Napoli S."/>
            <person name="Mangifesta M."/>
            <person name="Viappiani A."/>
            <person name="Anzalone R."/>
            <person name="Longhi G."/>
            <person name="van Sinderen D."/>
            <person name="Ventura M."/>
            <person name="Turroni F."/>
        </authorList>
    </citation>
    <scope>NUCLEOTIDE SEQUENCE [LARGE SCALE GENOMIC DNA]</scope>
    <source>
        <strain evidence="1 2">2011B</strain>
    </source>
</reference>
<dbReference type="GeneID" id="93025045"/>
<evidence type="ECO:0000313" key="1">
    <source>
        <dbReference type="EMBL" id="RYM95851.1"/>
    </source>
</evidence>
<accession>A0A8B3RK03</accession>
<dbReference type="EMBL" id="RSCO01000014">
    <property type="protein sequence ID" value="RYM95851.1"/>
    <property type="molecule type" value="Genomic_DNA"/>
</dbReference>